<sequence>MKIKFLFIITSLLFISCHNDECYEPSRDIILEFVNTNGDNLIENGELDVSTISINKILSEDEQFGVHNNVVEGNKLKLNNEISRFDGIQKFIFSSNLNLFTFEINSGKVNDCDAYYINYIIFDSVYNEKQNDYYRITLY</sequence>
<dbReference type="AlphaFoldDB" id="A0A8J7FV10"/>
<name>A0A8J7FV10_9FLAO</name>
<comment type="caution">
    <text evidence="1">The sequence shown here is derived from an EMBL/GenBank/DDBJ whole genome shotgun (WGS) entry which is preliminary data.</text>
</comment>
<keyword evidence="2" id="KW-1185">Reference proteome</keyword>
<organism evidence="1 2">
    <name type="scientific">Faecalibacter rhinopitheci</name>
    <dbReference type="NCBI Taxonomy" id="2779678"/>
    <lineage>
        <taxon>Bacteria</taxon>
        <taxon>Pseudomonadati</taxon>
        <taxon>Bacteroidota</taxon>
        <taxon>Flavobacteriia</taxon>
        <taxon>Flavobacteriales</taxon>
        <taxon>Weeksellaceae</taxon>
        <taxon>Faecalibacter</taxon>
    </lineage>
</organism>
<reference evidence="1" key="1">
    <citation type="submission" date="2020-10" db="EMBL/GenBank/DDBJ databases">
        <authorList>
            <person name="Lu T."/>
            <person name="Wang Q."/>
            <person name="Han X."/>
        </authorList>
    </citation>
    <scope>NUCLEOTIDE SEQUENCE</scope>
    <source>
        <strain evidence="1">WQ 117</strain>
    </source>
</reference>
<proteinExistence type="predicted"/>
<dbReference type="Proteomes" id="UP000608754">
    <property type="component" value="Unassembled WGS sequence"/>
</dbReference>
<evidence type="ECO:0000313" key="2">
    <source>
        <dbReference type="Proteomes" id="UP000608754"/>
    </source>
</evidence>
<evidence type="ECO:0000313" key="1">
    <source>
        <dbReference type="EMBL" id="MBF0598317.1"/>
    </source>
</evidence>
<accession>A0A8J7FV10</accession>
<dbReference type="EMBL" id="JADGIK010000013">
    <property type="protein sequence ID" value="MBF0598317.1"/>
    <property type="molecule type" value="Genomic_DNA"/>
</dbReference>
<protein>
    <submittedName>
        <fullName evidence="1">Uncharacterized protein</fullName>
    </submittedName>
</protein>
<dbReference type="PROSITE" id="PS51257">
    <property type="entry name" value="PROKAR_LIPOPROTEIN"/>
    <property type="match status" value="1"/>
</dbReference>
<gene>
    <name evidence="1" type="ORF">IM532_12840</name>
</gene>
<dbReference type="RefSeq" id="WP_194183901.1">
    <property type="nucleotide sequence ID" value="NZ_JADGIK010000013.1"/>
</dbReference>